<dbReference type="EC" id="3.2.1.17" evidence="4"/>
<dbReference type="InterPro" id="IPR013207">
    <property type="entry name" value="LGFP"/>
</dbReference>
<evidence type="ECO:0000256" key="4">
    <source>
        <dbReference type="RuleBase" id="RU361176"/>
    </source>
</evidence>
<evidence type="ECO:0000256" key="2">
    <source>
        <dbReference type="ARBA" id="ARBA00022801"/>
    </source>
</evidence>
<proteinExistence type="inferred from homology"/>
<keyword evidence="3 4" id="KW-0326">Glycosidase</keyword>
<name>A0ABT9INU9_9MICC</name>
<dbReference type="Pfam" id="PF01183">
    <property type="entry name" value="Glyco_hydro_25"/>
    <property type="match status" value="1"/>
</dbReference>
<dbReference type="SMART" id="SM00641">
    <property type="entry name" value="Glyco_25"/>
    <property type="match status" value="1"/>
</dbReference>
<comment type="similarity">
    <text evidence="1 4">Belongs to the glycosyl hydrolase 25 family.</text>
</comment>
<comment type="caution">
    <text evidence="6">The sequence shown here is derived from an EMBL/GenBank/DDBJ whole genome shotgun (WGS) entry which is preliminary data.</text>
</comment>
<dbReference type="RefSeq" id="WP_305996301.1">
    <property type="nucleotide sequence ID" value="NZ_JAVALS010000004.1"/>
</dbReference>
<dbReference type="EMBL" id="JAVALS010000004">
    <property type="protein sequence ID" value="MDP5227256.1"/>
    <property type="molecule type" value="Genomic_DNA"/>
</dbReference>
<dbReference type="SUPFAM" id="SSF51445">
    <property type="entry name" value="(Trans)glycosidases"/>
    <property type="match status" value="1"/>
</dbReference>
<organism evidence="6 7">
    <name type="scientific">Arthrobacter horti</name>
    <dbReference type="NCBI Taxonomy" id="3068273"/>
    <lineage>
        <taxon>Bacteria</taxon>
        <taxon>Bacillati</taxon>
        <taxon>Actinomycetota</taxon>
        <taxon>Actinomycetes</taxon>
        <taxon>Micrococcales</taxon>
        <taxon>Micrococcaceae</taxon>
        <taxon>Arthrobacter</taxon>
    </lineage>
</organism>
<dbReference type="Proteomes" id="UP001232725">
    <property type="component" value="Unassembled WGS sequence"/>
</dbReference>
<protein>
    <recommendedName>
        <fullName evidence="4">Lysozyme</fullName>
        <ecNumber evidence="4">3.2.1.17</ecNumber>
    </recommendedName>
</protein>
<dbReference type="PANTHER" id="PTHR34135">
    <property type="entry name" value="LYSOZYME"/>
    <property type="match status" value="1"/>
</dbReference>
<keyword evidence="7" id="KW-1185">Reference proteome</keyword>
<evidence type="ECO:0000256" key="1">
    <source>
        <dbReference type="ARBA" id="ARBA00010646"/>
    </source>
</evidence>
<dbReference type="InterPro" id="IPR008270">
    <property type="entry name" value="Glyco_hydro_25_AS"/>
</dbReference>
<feature type="region of interest" description="Disordered" evidence="5">
    <location>
        <begin position="41"/>
        <end position="86"/>
    </location>
</feature>
<dbReference type="InterPro" id="IPR017853">
    <property type="entry name" value="GH"/>
</dbReference>
<evidence type="ECO:0000256" key="3">
    <source>
        <dbReference type="ARBA" id="ARBA00023295"/>
    </source>
</evidence>
<dbReference type="InterPro" id="IPR002053">
    <property type="entry name" value="Glyco_hydro_25"/>
</dbReference>
<evidence type="ECO:0000313" key="6">
    <source>
        <dbReference type="EMBL" id="MDP5227256.1"/>
    </source>
</evidence>
<sequence>MHHGSKSPESTHTRRRATVRGSAVILAAMLLLAGGGAAVAQPGPTPPVPPATVSADASTQGAVVPDGKTSGERATARQAVGRDGATMQTNAAQKMVRAGLPGPAPEPAARMAREAIPAAPQTGPSSGTAPLSRSVPGVLPAATWNPGFGVPGQDVSYYQGSVNWAAQYSAGSRFAYVKATEGSYYTNGYFGSQYTGSAQQGMIRGAYHFAIPSFSSGAAQAQYFAANGGGWSSDGITLPPVLDIEYNPYVGRTDVGFNSGDICYSLAGAPMVKWISDFGNTMLQLTGRYPVVYTTTDWWTRCTGNSSAFSSYPLWIAAYPSSPSTTPGTLPASWQQYSIWQYTDSGPFAGDSDIWNGDYTGLKRFSTVSDAATAIATEAAQNSWLGGAKTGVNCGLTAGGCYQIYANGTIHWQASAGAHATKDPIRATWAAQSYENGPLGYPSTDQACGLVNGGCYQIFQGGSVHWSAATGANLTAWGAIRNAWGVQGYENGSLGYPTSNGETCGQPNGGCYQLFQGGAINYTASTGAHITRGAIRGTWGAQGYENGSLGYPTTDETCGLLNGGCYQLFQGGSIHWSPSSGAKLTTWGAIRNAWGAQGYENGRLGYPTSNGESCGLINSGCYQMFQGGAINYSPATGAHVSPFGAIRTTWGSLGFERGALGYPTTDEICSVSTSCYQSFQHGTISWTSAGGTSVSYS</sequence>
<evidence type="ECO:0000313" key="7">
    <source>
        <dbReference type="Proteomes" id="UP001232725"/>
    </source>
</evidence>
<gene>
    <name evidence="6" type="ORF">Q9R02_08845</name>
</gene>
<dbReference type="CDD" id="cd06412">
    <property type="entry name" value="GH25_CH-type"/>
    <property type="match status" value="1"/>
</dbReference>
<dbReference type="Pfam" id="PF08310">
    <property type="entry name" value="LGFP"/>
    <property type="match status" value="6"/>
</dbReference>
<accession>A0ABT9INU9</accession>
<dbReference type="PANTHER" id="PTHR34135:SF2">
    <property type="entry name" value="LYSOZYME"/>
    <property type="match status" value="1"/>
</dbReference>
<dbReference type="PROSITE" id="PS00953">
    <property type="entry name" value="GLYCOSYL_HYDROL_F25_1"/>
    <property type="match status" value="1"/>
</dbReference>
<dbReference type="PROSITE" id="PS51904">
    <property type="entry name" value="GLYCOSYL_HYDROL_F25_2"/>
    <property type="match status" value="1"/>
</dbReference>
<dbReference type="Gene3D" id="3.20.20.80">
    <property type="entry name" value="Glycosidases"/>
    <property type="match status" value="1"/>
</dbReference>
<dbReference type="InterPro" id="IPR018077">
    <property type="entry name" value="Glyco_hydro_fam25_subgr"/>
</dbReference>
<keyword evidence="2 4" id="KW-0378">Hydrolase</keyword>
<comment type="catalytic activity">
    <reaction evidence="4">
        <text>Hydrolysis of (1-&gt;4)-beta-linkages between N-acetylmuramic acid and N-acetyl-D-glucosamine residues in a peptidoglycan and between N-acetyl-D-glucosamine residues in chitodextrins.</text>
        <dbReference type="EC" id="3.2.1.17"/>
    </reaction>
</comment>
<reference evidence="6 7" key="1">
    <citation type="submission" date="2023-08" db="EMBL/GenBank/DDBJ databases">
        <title>Arthrobacter horti sp. nov., isolated from forest soil.</title>
        <authorList>
            <person name="Park M."/>
        </authorList>
    </citation>
    <scope>NUCLEOTIDE SEQUENCE [LARGE SCALE GENOMIC DNA]</scope>
    <source>
        <strain evidence="6 7">YJM1</strain>
    </source>
</reference>
<evidence type="ECO:0000256" key="5">
    <source>
        <dbReference type="SAM" id="MobiDB-lite"/>
    </source>
</evidence>